<dbReference type="AlphaFoldDB" id="A0A0D8ZWE5"/>
<comment type="caution">
    <text evidence="3">The sequence shown here is derived from an EMBL/GenBank/DDBJ whole genome shotgun (WGS) entry which is preliminary data.</text>
</comment>
<dbReference type="Pfam" id="PF09723">
    <property type="entry name" value="Zn_ribbon_8"/>
    <property type="match status" value="1"/>
</dbReference>
<evidence type="ECO:0000313" key="4">
    <source>
        <dbReference type="Proteomes" id="UP000032452"/>
    </source>
</evidence>
<feature type="compositionally biased region" description="Basic residues" evidence="1">
    <location>
        <begin position="68"/>
        <end position="83"/>
    </location>
</feature>
<dbReference type="InterPro" id="IPR013429">
    <property type="entry name" value="Regulatory_FmdB_Zinc_ribbon"/>
</dbReference>
<dbReference type="EMBL" id="JYON01000004">
    <property type="protein sequence ID" value="KJH72697.1"/>
    <property type="molecule type" value="Genomic_DNA"/>
</dbReference>
<evidence type="ECO:0000256" key="1">
    <source>
        <dbReference type="SAM" id="MobiDB-lite"/>
    </source>
</evidence>
<dbReference type="STRING" id="1618023.UH38_06195"/>
<keyword evidence="4" id="KW-1185">Reference proteome</keyword>
<sequence length="89" mass="9932">MPLYDFRCQTCGVFEQKRSIAEASNPIPCPSCQAVAKRIISAVGVVKTPSAISQRVEQSAEPRVVQRTAKHDHSHHNHQHRGRPWAIGH</sequence>
<evidence type="ECO:0000259" key="2">
    <source>
        <dbReference type="SMART" id="SM00834"/>
    </source>
</evidence>
<protein>
    <submittedName>
        <fullName evidence="3">Regulatory protein, FmdB family</fullName>
    </submittedName>
</protein>
<dbReference type="NCBIfam" id="TIGR02605">
    <property type="entry name" value="CxxC_CxxC_SSSS"/>
    <property type="match status" value="1"/>
</dbReference>
<accession>A0A0D8ZWE5</accession>
<name>A0A0D8ZWE5_9CYAN</name>
<evidence type="ECO:0000313" key="3">
    <source>
        <dbReference type="EMBL" id="KJH72697.1"/>
    </source>
</evidence>
<feature type="region of interest" description="Disordered" evidence="1">
    <location>
        <begin position="51"/>
        <end position="89"/>
    </location>
</feature>
<dbReference type="RefSeq" id="WP_045053758.1">
    <property type="nucleotide sequence ID" value="NZ_CAWMDP010000026.1"/>
</dbReference>
<feature type="domain" description="Putative regulatory protein FmdB zinc ribbon" evidence="2">
    <location>
        <begin position="1"/>
        <end position="41"/>
    </location>
</feature>
<reference evidence="3 4" key="1">
    <citation type="submission" date="2015-02" db="EMBL/GenBank/DDBJ databases">
        <title>Draft genome of a novel marine cyanobacterium (Chroococcales) isolated from South Atlantic Ocean.</title>
        <authorList>
            <person name="Rigonato J."/>
            <person name="Alvarenga D.O."/>
            <person name="Branco L.H."/>
            <person name="Varani A.M."/>
            <person name="Brandini F.P."/>
            <person name="Fiore M.F."/>
        </authorList>
    </citation>
    <scope>NUCLEOTIDE SEQUENCE [LARGE SCALE GENOMIC DNA]</scope>
    <source>
        <strain evidence="3 4">CENA595</strain>
    </source>
</reference>
<dbReference type="SMART" id="SM00834">
    <property type="entry name" value="CxxC_CXXC_SSSS"/>
    <property type="match status" value="1"/>
</dbReference>
<organism evidence="3 4">
    <name type="scientific">Aliterella atlantica CENA595</name>
    <dbReference type="NCBI Taxonomy" id="1618023"/>
    <lineage>
        <taxon>Bacteria</taxon>
        <taxon>Bacillati</taxon>
        <taxon>Cyanobacteriota</taxon>
        <taxon>Cyanophyceae</taxon>
        <taxon>Chroococcidiopsidales</taxon>
        <taxon>Aliterellaceae</taxon>
        <taxon>Aliterella</taxon>
    </lineage>
</organism>
<dbReference type="Proteomes" id="UP000032452">
    <property type="component" value="Unassembled WGS sequence"/>
</dbReference>
<gene>
    <name evidence="3" type="ORF">UH38_06195</name>
</gene>
<dbReference type="OrthoDB" id="9813321at2"/>
<proteinExistence type="predicted"/>